<keyword evidence="3" id="KW-1185">Reference proteome</keyword>
<dbReference type="OrthoDB" id="9838443at2759"/>
<dbReference type="EMBL" id="WAAE01028160">
    <property type="protein sequence ID" value="NXX37284.1"/>
    <property type="molecule type" value="Genomic_DNA"/>
</dbReference>
<dbReference type="InterPro" id="IPR005166">
    <property type="entry name" value="RSV_p95_env"/>
</dbReference>
<evidence type="ECO:0000256" key="1">
    <source>
        <dbReference type="ARBA" id="ARBA00023157"/>
    </source>
</evidence>
<dbReference type="Pfam" id="PF00429">
    <property type="entry name" value="TLV_coat"/>
    <property type="match status" value="1"/>
</dbReference>
<dbReference type="PANTHER" id="PTHR10424">
    <property type="entry name" value="VIRAL ENVELOPE PROTEIN"/>
    <property type="match status" value="1"/>
</dbReference>
<accession>A0A852I8K0</accession>
<keyword evidence="1" id="KW-1015">Disulfide bond</keyword>
<feature type="non-terminal residue" evidence="2">
    <location>
        <position position="1"/>
    </location>
</feature>
<dbReference type="Proteomes" id="UP000653383">
    <property type="component" value="Unassembled WGS sequence"/>
</dbReference>
<dbReference type="InterPro" id="IPR018154">
    <property type="entry name" value="TLV/ENV_coat_polyprotein"/>
</dbReference>
<dbReference type="Gene3D" id="1.10.287.210">
    <property type="match status" value="1"/>
</dbReference>
<gene>
    <name evidence="2" type="primary">Ervpablb1</name>
    <name evidence="2" type="ORF">NICCHL_R15583</name>
</gene>
<comment type="caution">
    <text evidence="2">The sequence shown here is derived from an EMBL/GenBank/DDBJ whole genome shotgun (WGS) entry which is preliminary data.</text>
</comment>
<name>A0A852I8K0_9PASS</name>
<dbReference type="PANTHER" id="PTHR10424:SF73">
    <property type="entry name" value="ENDOGENOUS RETROVIRUS GROUP FC1 ENV POLYPROTEIN-RELATED"/>
    <property type="match status" value="1"/>
</dbReference>
<feature type="non-terminal residue" evidence="2">
    <location>
        <position position="249"/>
    </location>
</feature>
<evidence type="ECO:0000313" key="3">
    <source>
        <dbReference type="Proteomes" id="UP000653383"/>
    </source>
</evidence>
<protein>
    <submittedName>
        <fullName evidence="2">ERB1 protein</fullName>
    </submittedName>
</protein>
<dbReference type="Pfam" id="PF03708">
    <property type="entry name" value="Avian_gp85"/>
    <property type="match status" value="1"/>
</dbReference>
<sequence length="249" mass="27773">SPWHTFNGTNSYCGSNTTSKTFRGFGCLGMGNVKNQMKLWNTNTPKALPPNVFLICGDSAWQGIPSDVSGGPCYLGKLTLLAPYMRQWLDMTMAHHVQRQKRPLGLTPKCNDKVELMSVTARTLLAIFTPGAAGGNALKILAYLACWAEKQANATTMIIEELLMDQNSLRHAILQNRATIDFLLLAQGHGCEDFEGTCCMNLSDHSKSTHKKLQYLREHVQSIQKEQGLFHSWLTNCFGNIPNWLKELI</sequence>
<dbReference type="SUPFAM" id="SSF58069">
    <property type="entry name" value="Virus ectodomain"/>
    <property type="match status" value="1"/>
</dbReference>
<reference evidence="2" key="1">
    <citation type="submission" date="2020-02" db="EMBL/GenBank/DDBJ databases">
        <title>Bird 10,000 Genomes (B10K) Project - Family phase.</title>
        <authorList>
            <person name="Zhang G."/>
        </authorList>
    </citation>
    <scope>NUCLEOTIDE SEQUENCE</scope>
    <source>
        <strain evidence="2">B10K-DU-002-40</strain>
        <tissue evidence="2">Muscle</tissue>
    </source>
</reference>
<evidence type="ECO:0000313" key="2">
    <source>
        <dbReference type="EMBL" id="NXX37284.1"/>
    </source>
</evidence>
<proteinExistence type="predicted"/>
<organism evidence="2 3">
    <name type="scientific">Nicator chloris</name>
    <dbReference type="NCBI Taxonomy" id="237433"/>
    <lineage>
        <taxon>Eukaryota</taxon>
        <taxon>Metazoa</taxon>
        <taxon>Chordata</taxon>
        <taxon>Craniata</taxon>
        <taxon>Vertebrata</taxon>
        <taxon>Euteleostomi</taxon>
        <taxon>Archelosauria</taxon>
        <taxon>Archosauria</taxon>
        <taxon>Dinosauria</taxon>
        <taxon>Saurischia</taxon>
        <taxon>Theropoda</taxon>
        <taxon>Coelurosauria</taxon>
        <taxon>Aves</taxon>
        <taxon>Neognathae</taxon>
        <taxon>Neoaves</taxon>
        <taxon>Telluraves</taxon>
        <taxon>Australaves</taxon>
        <taxon>Passeriformes</taxon>
        <taxon>Sylvioidea</taxon>
        <taxon>Pycnonotidae</taxon>
        <taxon>Nicator</taxon>
    </lineage>
</organism>
<dbReference type="AlphaFoldDB" id="A0A852I8K0"/>